<feature type="compositionally biased region" description="Polar residues" evidence="1">
    <location>
        <begin position="81"/>
        <end position="93"/>
    </location>
</feature>
<keyword evidence="3" id="KW-1185">Reference proteome</keyword>
<feature type="region of interest" description="Disordered" evidence="1">
    <location>
        <begin position="119"/>
        <end position="170"/>
    </location>
</feature>
<evidence type="ECO:0000313" key="3">
    <source>
        <dbReference type="Proteomes" id="UP000297299"/>
    </source>
</evidence>
<dbReference type="AlphaFoldDB" id="A0A4Y8CCB6"/>
<feature type="region of interest" description="Disordered" evidence="1">
    <location>
        <begin position="1"/>
        <end position="37"/>
    </location>
</feature>
<accession>A0A4Y8CCB6</accession>
<sequence>MERYPTPPSTSSPKHGYHDGHNLGGARNDGPAPYDQKSTIYSSFTNASTVVPASTEAWASGYPAPSSNKPFDKHPQDFFGITSQDPSYNQPNPIQFGGPPLPTTTESFKAQVPIGKSYSYDNSHIAHRPAQETYWQTTSDPPSPTQIPQTHPYPETYDPSHPSHPGPPPR</sequence>
<gene>
    <name evidence="2" type="ORF">BOTCAL_1352g00010</name>
</gene>
<feature type="region of interest" description="Disordered" evidence="1">
    <location>
        <begin position="58"/>
        <end position="106"/>
    </location>
</feature>
<comment type="caution">
    <text evidence="2">The sequence shown here is derived from an EMBL/GenBank/DDBJ whole genome shotgun (WGS) entry which is preliminary data.</text>
</comment>
<reference evidence="2 3" key="1">
    <citation type="submission" date="2017-11" db="EMBL/GenBank/DDBJ databases">
        <title>Comparative genomics of Botrytis spp.</title>
        <authorList>
            <person name="Valero-Jimenez C.A."/>
            <person name="Tapia P."/>
            <person name="Veloso J."/>
            <person name="Silva-Moreno E."/>
            <person name="Staats M."/>
            <person name="Valdes J.H."/>
            <person name="Van Kan J.A.L."/>
        </authorList>
    </citation>
    <scope>NUCLEOTIDE SEQUENCE [LARGE SCALE GENOMIC DNA]</scope>
    <source>
        <strain evidence="2 3">MUCL2830</strain>
    </source>
</reference>
<evidence type="ECO:0000313" key="2">
    <source>
        <dbReference type="EMBL" id="TEY24851.1"/>
    </source>
</evidence>
<proteinExistence type="predicted"/>
<dbReference type="Proteomes" id="UP000297299">
    <property type="component" value="Unassembled WGS sequence"/>
</dbReference>
<evidence type="ECO:0000256" key="1">
    <source>
        <dbReference type="SAM" id="MobiDB-lite"/>
    </source>
</evidence>
<dbReference type="EMBL" id="PHWZ01001348">
    <property type="protein sequence ID" value="TEY24851.1"/>
    <property type="molecule type" value="Genomic_DNA"/>
</dbReference>
<protein>
    <submittedName>
        <fullName evidence="2">Uncharacterized protein</fullName>
    </submittedName>
</protein>
<feature type="compositionally biased region" description="Pro residues" evidence="1">
    <location>
        <begin position="1"/>
        <end position="10"/>
    </location>
</feature>
<organism evidence="2 3">
    <name type="scientific">Botryotinia calthae</name>
    <dbReference type="NCBI Taxonomy" id="38488"/>
    <lineage>
        <taxon>Eukaryota</taxon>
        <taxon>Fungi</taxon>
        <taxon>Dikarya</taxon>
        <taxon>Ascomycota</taxon>
        <taxon>Pezizomycotina</taxon>
        <taxon>Leotiomycetes</taxon>
        <taxon>Helotiales</taxon>
        <taxon>Sclerotiniaceae</taxon>
        <taxon>Botryotinia</taxon>
    </lineage>
</organism>
<dbReference type="OrthoDB" id="3543556at2759"/>
<name>A0A4Y8CCB6_9HELO</name>
<feature type="non-terminal residue" evidence="2">
    <location>
        <position position="170"/>
    </location>
</feature>